<dbReference type="InterPro" id="IPR001322">
    <property type="entry name" value="Lamin_tail_dom"/>
</dbReference>
<dbReference type="PROSITE" id="PS51257">
    <property type="entry name" value="PROKAR_LIPOPROTEIN"/>
    <property type="match status" value="1"/>
</dbReference>
<dbReference type="eggNOG" id="COG4932">
    <property type="taxonomic scope" value="Bacteria"/>
</dbReference>
<keyword evidence="7" id="KW-1185">Reference proteome</keyword>
<evidence type="ECO:0000259" key="5">
    <source>
        <dbReference type="PROSITE" id="PS51841"/>
    </source>
</evidence>
<dbReference type="InterPro" id="IPR003344">
    <property type="entry name" value="Big_1_dom"/>
</dbReference>
<evidence type="ECO:0000256" key="1">
    <source>
        <dbReference type="ARBA" id="ARBA00010116"/>
    </source>
</evidence>
<dbReference type="InterPro" id="IPR036116">
    <property type="entry name" value="FN3_sf"/>
</dbReference>
<sequence length="1865" mass="192335">MRLLLGPSMSVRRLLHTQVLGVLFLGLSLACGGGDSKPPGPQPQPGLDATRSSVEVSRTSRVIADGQDVVTVTVTARREDGSPVEGASVRVEVSGEGNTVTQPTGRTNGQGVAVASVMSTRAEEKTVSATVEVDGRSVLVSTRPVVTFDAVPPARLVFSAGALSARAGVPVDPLAVVIEDANGRFVETSTAEVTLSLVAGPGAASLDGTVTASAVGGVARFTEVVLTRAGAGYQLKAEADGLEPALSPVFDVTPSYAASVETSGLPSNVVAGAAFDVEVTVRDAFGNVASGYRGTMSVRASDVTAEVPSAHAFTEGDAGRFRFTGLQLKRAGSQRVDIVDEVQPALSAGADLRVSAGSVAGLVFVQVPSRVSVRATLPLVQVGLEDIHGNRVTASAPGVTLGLGSSTVSLMGSTEATPVEGVASFASVRVESEGRFRLRATADGLPPVESADLDVVDDVPPATPVLTASAATLSTVTVSWVAVGDDGEWGQATAHDLRYSTSPIDTDARFDAATPVPGLSAPSPAGTSESATLTGLNPGTPYHVALRVVDNQGNTARSAGVMVQTRDPGVARVAFTVQPAGGIAGASLPGVRVALLDADGQVFTSATSPVTLTLVGSERFQAVQVAAVNGVASFDGLTVASAGTHRFSASVAGLPAVQSEPFTIQPGPAVRLGLSLASGTLSAGVAGELVVTAYDAFDNVAPGYTGTVRFTSDDAQAQLPADFTFTSAAGGRHTLGGVILYASGVRHITVTDAAQPQLTATLDVEVVTGAVDRLELAGLPGAISAGVEQHVTVSVRDRFGNLVTGYAGTVRFTSTDSGATLPADYTFVPGQDAGQHTFPVVLMAAGSRSVTVRDVGQTSLTATASTQVSAGAVARMVLTLSPAQPAVGASVTATVSIRDAFDNVATNYRGTVRFEAPGDSGATVPADYTFTEADAGQRMFNVAFTVVGSRTLVARDTVVAGLTAQAQVAVRPGALAALRMTPLPTELVAGQSRSFSVTAYDGFGNVKTDYTGTVVTSSSDAAASPLPTRTYALANQGVQSFPITLRTAGSQSVTFRDSAAQVSASHALTVTPGAPAELRFPSSVAFGLVRQVLPGLRVTVTDLFGNRVSTASSAVTLGLQGGPAGALRGTLTVVPVDGVATFSDVSLDDEGTYTLTATIGGSSLTSAEVLLVVTDDIAPAQPVLSASLRDYRTVHLTWRATGDDDMLGTASRYELRYSASPITEGNFASATLMTTAQPRAPGEEEEATRVLPSAAATWYFGLRVFDGADNSSALATTSITLPGACADFVCPPRAAECAADGVRIVRYAEACVVQDDVPRCVYTPTTNLCPGQGAVCFDGACATPSRAGSSDVLITEVMYQPTGGTTEYVEILNLTDKLLDVSGLDVDVEIASGERFTVDVRWVAGQRPLMAPHGMLVLGPNANRATNGGIPVHGVFPGNPLDDTRGRVGVLLGNSYLDRMSYGYSTHMNSGPGRSLNLAPLIYDAPSSRPWYWCPSETLLSGANRGTPGQPNESCGVVIPGPVEDCSIHRPKTFGLPVNQGTTQNVFSRFYTDQVTTRNAAGNDEFPYLVVQMGYGTDAQAPETWAWQYATFHYAYAADAASAHEDETWSIFDFNTLGTYFYGFRYRFTRGPAEAQEWVYCDQDGAVAQGSPANFGTVTVQPPVADHVVISEVSGAGVGSSLEDFIELHNPTILDVDMSGWQVQYRTAAWDSSAINFTVLTTLPPGSVIPARGYFLVGSNGYAASNPSVPPDVVWGSTNIASGVGNVRLGTGRLGTQPTDRDGLVDALGYGVGRSVPETNPGPAHPAAGGSVERKAQPTSTSATMAVGGADEFRGNGSDTDDNSRDFVTRAVRQPQNTASPTERP</sequence>
<dbReference type="Pfam" id="PF00041">
    <property type="entry name" value="fn3"/>
    <property type="match status" value="1"/>
</dbReference>
<dbReference type="InterPro" id="IPR013783">
    <property type="entry name" value="Ig-like_fold"/>
</dbReference>
<comment type="similarity">
    <text evidence="1">Belongs to the intimin/invasin family.</text>
</comment>
<feature type="compositionally biased region" description="Polar residues" evidence="2">
    <location>
        <begin position="1854"/>
        <end position="1865"/>
    </location>
</feature>
<dbReference type="Gene3D" id="2.60.40.1260">
    <property type="entry name" value="Lamin Tail domain"/>
    <property type="match status" value="1"/>
</dbReference>
<dbReference type="PROSITE" id="PS51841">
    <property type="entry name" value="LTD"/>
    <property type="match status" value="1"/>
</dbReference>
<dbReference type="InterPro" id="IPR003961">
    <property type="entry name" value="FN3_dom"/>
</dbReference>
<accession>A0A0H4WS14</accession>
<dbReference type="Proteomes" id="UP000009026">
    <property type="component" value="Chromosome"/>
</dbReference>
<name>A0A0H4WS14_9BACT</name>
<feature type="domain" description="LTD" evidence="5">
    <location>
        <begin position="1656"/>
        <end position="1823"/>
    </location>
</feature>
<feature type="region of interest" description="Disordered" evidence="2">
    <location>
        <begin position="1791"/>
        <end position="1865"/>
    </location>
</feature>
<reference evidence="6 7" key="1">
    <citation type="journal article" date="2016" name="PLoS ONE">
        <title>Complete Genome Sequence and Comparative Genomics of a Novel Myxobacterium Myxococcus hansupus.</title>
        <authorList>
            <person name="Sharma G."/>
            <person name="Narwani T."/>
            <person name="Subramanian S."/>
        </authorList>
    </citation>
    <scope>NUCLEOTIDE SEQUENCE [LARGE SCALE GENOMIC DNA]</scope>
    <source>
        <strain evidence="7">mixupus</strain>
    </source>
</reference>
<dbReference type="Gene3D" id="2.60.40.10">
    <property type="entry name" value="Immunoglobulins"/>
    <property type="match status" value="2"/>
</dbReference>
<dbReference type="InterPro" id="IPR008964">
    <property type="entry name" value="Invasin/intimin_cell_adhesion"/>
</dbReference>
<gene>
    <name evidence="6" type="ORF">A176_001067</name>
</gene>
<dbReference type="EMBL" id="CP012109">
    <property type="protein sequence ID" value="AKQ64155.1"/>
    <property type="molecule type" value="Genomic_DNA"/>
</dbReference>
<dbReference type="PROSITE" id="PS50853">
    <property type="entry name" value="FN3"/>
    <property type="match status" value="1"/>
</dbReference>
<proteinExistence type="inferred from homology"/>
<dbReference type="CDD" id="cd00063">
    <property type="entry name" value="FN3"/>
    <property type="match status" value="1"/>
</dbReference>
<protein>
    <submittedName>
        <fullName evidence="6">Putative Ig-like domain (Group 1)</fullName>
    </submittedName>
</protein>
<organism evidence="6 7">
    <name type="scientific">Pseudomyxococcus hansupus</name>
    <dbReference type="NCBI Taxonomy" id="1297742"/>
    <lineage>
        <taxon>Bacteria</taxon>
        <taxon>Pseudomonadati</taxon>
        <taxon>Myxococcota</taxon>
        <taxon>Myxococcia</taxon>
        <taxon>Myxococcales</taxon>
        <taxon>Cystobacterineae</taxon>
        <taxon>Myxococcaceae</taxon>
        <taxon>Pseudomyxococcus</taxon>
    </lineage>
</organism>
<dbReference type="Pfam" id="PF02369">
    <property type="entry name" value="Big_1"/>
    <property type="match status" value="1"/>
</dbReference>
<evidence type="ECO:0000256" key="2">
    <source>
        <dbReference type="SAM" id="MobiDB-lite"/>
    </source>
</evidence>
<feature type="domain" description="Fibronectin type-III" evidence="3">
    <location>
        <begin position="460"/>
        <end position="568"/>
    </location>
</feature>
<dbReference type="PATRIC" id="fig|1297742.4.peg.1082"/>
<dbReference type="InterPro" id="IPR036415">
    <property type="entry name" value="Lamin_tail_dom_sf"/>
</dbReference>
<evidence type="ECO:0000259" key="3">
    <source>
        <dbReference type="PROSITE" id="PS50853"/>
    </source>
</evidence>
<dbReference type="SUPFAM" id="SSF74853">
    <property type="entry name" value="Lamin A/C globular tail domain"/>
    <property type="match status" value="1"/>
</dbReference>
<dbReference type="STRING" id="1297742.A176_001067"/>
<dbReference type="SUPFAM" id="SSF49265">
    <property type="entry name" value="Fibronectin type III"/>
    <property type="match status" value="1"/>
</dbReference>
<dbReference type="Pfam" id="PF00932">
    <property type="entry name" value="LTD"/>
    <property type="match status" value="1"/>
</dbReference>
<evidence type="ECO:0000313" key="6">
    <source>
        <dbReference type="EMBL" id="AKQ64155.1"/>
    </source>
</evidence>
<feature type="domain" description="Big-1" evidence="4">
    <location>
        <begin position="51"/>
        <end position="149"/>
    </location>
</feature>
<dbReference type="SUPFAM" id="SSF49373">
    <property type="entry name" value="Invasin/intimin cell-adhesion fragments"/>
    <property type="match status" value="1"/>
</dbReference>
<evidence type="ECO:0000259" key="4">
    <source>
        <dbReference type="PROSITE" id="PS51127"/>
    </source>
</evidence>
<dbReference type="PROSITE" id="PS51127">
    <property type="entry name" value="BIG1"/>
    <property type="match status" value="1"/>
</dbReference>
<dbReference type="KEGG" id="mym:A176_001067"/>
<evidence type="ECO:0000313" key="7">
    <source>
        <dbReference type="Proteomes" id="UP000009026"/>
    </source>
</evidence>
<dbReference type="SMART" id="SM00634">
    <property type="entry name" value="BID_1"/>
    <property type="match status" value="1"/>
</dbReference>
<dbReference type="SMART" id="SM00060">
    <property type="entry name" value="FN3"/>
    <property type="match status" value="1"/>
</dbReference>